<dbReference type="PANTHER" id="PTHR42954:SF2">
    <property type="entry name" value="FE(2+) TRANSPORT PROTEIN A"/>
    <property type="match status" value="1"/>
</dbReference>
<gene>
    <name evidence="3" type="ORF">H9704_00345</name>
</gene>
<organism evidence="3 4">
    <name type="scientific">Candidatus Enterocloster excrementipullorum</name>
    <dbReference type="NCBI Taxonomy" id="2838559"/>
    <lineage>
        <taxon>Bacteria</taxon>
        <taxon>Bacillati</taxon>
        <taxon>Bacillota</taxon>
        <taxon>Clostridia</taxon>
        <taxon>Lachnospirales</taxon>
        <taxon>Lachnospiraceae</taxon>
        <taxon>Enterocloster</taxon>
    </lineage>
</organism>
<dbReference type="InterPro" id="IPR052713">
    <property type="entry name" value="FeoA"/>
</dbReference>
<dbReference type="AlphaFoldDB" id="A0A9D2MY28"/>
<feature type="domain" description="Ferrous iron transporter FeoA-like" evidence="2">
    <location>
        <begin position="5"/>
        <end position="77"/>
    </location>
</feature>
<dbReference type="InterPro" id="IPR008988">
    <property type="entry name" value="Transcriptional_repressor_C"/>
</dbReference>
<evidence type="ECO:0000259" key="2">
    <source>
        <dbReference type="SMART" id="SM00899"/>
    </source>
</evidence>
<protein>
    <submittedName>
        <fullName evidence="3">Ferrous iron transport protein A</fullName>
    </submittedName>
</protein>
<dbReference type="SUPFAM" id="SSF50037">
    <property type="entry name" value="C-terminal domain of transcriptional repressors"/>
    <property type="match status" value="1"/>
</dbReference>
<evidence type="ECO:0000256" key="1">
    <source>
        <dbReference type="ARBA" id="ARBA00023004"/>
    </source>
</evidence>
<dbReference type="Gene3D" id="2.30.30.90">
    <property type="match status" value="1"/>
</dbReference>
<dbReference type="PANTHER" id="PTHR42954">
    <property type="entry name" value="FE(2+) TRANSPORT PROTEIN A"/>
    <property type="match status" value="1"/>
</dbReference>
<dbReference type="Pfam" id="PF04023">
    <property type="entry name" value="FeoA"/>
    <property type="match status" value="1"/>
</dbReference>
<proteinExistence type="predicted"/>
<dbReference type="InterPro" id="IPR007167">
    <property type="entry name" value="Fe-transptr_FeoA-like"/>
</dbReference>
<dbReference type="InterPro" id="IPR038157">
    <property type="entry name" value="FeoA_core_dom"/>
</dbReference>
<dbReference type="GO" id="GO:0046914">
    <property type="term" value="F:transition metal ion binding"/>
    <property type="evidence" value="ECO:0007669"/>
    <property type="project" value="InterPro"/>
</dbReference>
<dbReference type="Proteomes" id="UP000823910">
    <property type="component" value="Unassembled WGS sequence"/>
</dbReference>
<dbReference type="SMART" id="SM00899">
    <property type="entry name" value="FeoA"/>
    <property type="match status" value="1"/>
</dbReference>
<reference evidence="3" key="2">
    <citation type="submission" date="2021-04" db="EMBL/GenBank/DDBJ databases">
        <authorList>
            <person name="Gilroy R."/>
        </authorList>
    </citation>
    <scope>NUCLEOTIDE SEQUENCE</scope>
    <source>
        <strain evidence="3">CHK180-15479</strain>
    </source>
</reference>
<comment type="caution">
    <text evidence="3">The sequence shown here is derived from an EMBL/GenBank/DDBJ whole genome shotgun (WGS) entry which is preliminary data.</text>
</comment>
<sequence length="79" mass="8985">MRESLCLWDIRPGQKARVVKITAERSMHRRLLDIGLVEGTLVECLGESPPGDPRAYLIRGAVIAIRSRDCRDILVRKEE</sequence>
<evidence type="ECO:0000313" key="3">
    <source>
        <dbReference type="EMBL" id="HJC04609.1"/>
    </source>
</evidence>
<keyword evidence="1" id="KW-0408">Iron</keyword>
<dbReference type="EMBL" id="DWWT01000002">
    <property type="protein sequence ID" value="HJC04609.1"/>
    <property type="molecule type" value="Genomic_DNA"/>
</dbReference>
<name>A0A9D2MY28_9FIRM</name>
<accession>A0A9D2MY28</accession>
<reference evidence="3" key="1">
    <citation type="journal article" date="2021" name="PeerJ">
        <title>Extensive microbial diversity within the chicken gut microbiome revealed by metagenomics and culture.</title>
        <authorList>
            <person name="Gilroy R."/>
            <person name="Ravi A."/>
            <person name="Getino M."/>
            <person name="Pursley I."/>
            <person name="Horton D.L."/>
            <person name="Alikhan N.F."/>
            <person name="Baker D."/>
            <person name="Gharbi K."/>
            <person name="Hall N."/>
            <person name="Watson M."/>
            <person name="Adriaenssens E.M."/>
            <person name="Foster-Nyarko E."/>
            <person name="Jarju S."/>
            <person name="Secka A."/>
            <person name="Antonio M."/>
            <person name="Oren A."/>
            <person name="Chaudhuri R.R."/>
            <person name="La Ragione R."/>
            <person name="Hildebrand F."/>
            <person name="Pallen M.J."/>
        </authorList>
    </citation>
    <scope>NUCLEOTIDE SEQUENCE</scope>
    <source>
        <strain evidence="3">CHK180-15479</strain>
    </source>
</reference>
<evidence type="ECO:0000313" key="4">
    <source>
        <dbReference type="Proteomes" id="UP000823910"/>
    </source>
</evidence>